<dbReference type="Gramene" id="PNW85007">
    <property type="protein sequence ID" value="PNW85007"/>
    <property type="gene ID" value="CHLRE_03g167712v5"/>
</dbReference>
<keyword evidence="3" id="KW-0732">Signal</keyword>
<evidence type="ECO:0000259" key="8">
    <source>
        <dbReference type="PROSITE" id="PS51212"/>
    </source>
</evidence>
<evidence type="ECO:0000256" key="3">
    <source>
        <dbReference type="ARBA" id="ARBA00022729"/>
    </source>
</evidence>
<dbReference type="GO" id="GO:0007165">
    <property type="term" value="P:signal transduction"/>
    <property type="evidence" value="ECO:0000318"/>
    <property type="project" value="GO_Central"/>
</dbReference>
<dbReference type="PANTHER" id="PTHR24269:SF16">
    <property type="entry name" value="PROTEIN SLG1"/>
    <property type="match status" value="1"/>
</dbReference>
<dbReference type="InParanoid" id="A0A2K3DWV1"/>
<gene>
    <name evidence="9" type="ORF">CHLRE_03g167712v5</name>
</gene>
<dbReference type="Gene3D" id="2.80.10.50">
    <property type="match status" value="1"/>
</dbReference>
<evidence type="ECO:0000313" key="10">
    <source>
        <dbReference type="Proteomes" id="UP000006906"/>
    </source>
</evidence>
<dbReference type="InterPro" id="IPR035992">
    <property type="entry name" value="Ricin_B-like_lectins"/>
</dbReference>
<name>A0A2K3DWV1_CHLRE</name>
<keyword evidence="2" id="KW-0812">Transmembrane</keyword>
<evidence type="ECO:0000256" key="7">
    <source>
        <dbReference type="SAM" id="MobiDB-lite"/>
    </source>
</evidence>
<dbReference type="GO" id="GO:0004888">
    <property type="term" value="F:transmembrane signaling receptor activity"/>
    <property type="evidence" value="ECO:0000318"/>
    <property type="project" value="GO_Central"/>
</dbReference>
<reference evidence="9 10" key="1">
    <citation type="journal article" date="2007" name="Science">
        <title>The Chlamydomonas genome reveals the evolution of key animal and plant functions.</title>
        <authorList>
            <person name="Merchant S.S."/>
            <person name="Prochnik S.E."/>
            <person name="Vallon O."/>
            <person name="Harris E.H."/>
            <person name="Karpowicz S.J."/>
            <person name="Witman G.B."/>
            <person name="Terry A."/>
            <person name="Salamov A."/>
            <person name="Fritz-Laylin L.K."/>
            <person name="Marechal-Drouard L."/>
            <person name="Marshall W.F."/>
            <person name="Qu L.H."/>
            <person name="Nelson D.R."/>
            <person name="Sanderfoot A.A."/>
            <person name="Spalding M.H."/>
            <person name="Kapitonov V.V."/>
            <person name="Ren Q."/>
            <person name="Ferris P."/>
            <person name="Lindquist E."/>
            <person name="Shapiro H."/>
            <person name="Lucas S.M."/>
            <person name="Grimwood J."/>
            <person name="Schmutz J."/>
            <person name="Cardol P."/>
            <person name="Cerutti H."/>
            <person name="Chanfreau G."/>
            <person name="Chen C.L."/>
            <person name="Cognat V."/>
            <person name="Croft M.T."/>
            <person name="Dent R."/>
            <person name="Dutcher S."/>
            <person name="Fernandez E."/>
            <person name="Fukuzawa H."/>
            <person name="Gonzalez-Ballester D."/>
            <person name="Gonzalez-Halphen D."/>
            <person name="Hallmann A."/>
            <person name="Hanikenne M."/>
            <person name="Hippler M."/>
            <person name="Inwood W."/>
            <person name="Jabbari K."/>
            <person name="Kalanon M."/>
            <person name="Kuras R."/>
            <person name="Lefebvre P.A."/>
            <person name="Lemaire S.D."/>
            <person name="Lobanov A.V."/>
            <person name="Lohr M."/>
            <person name="Manuell A."/>
            <person name="Meier I."/>
            <person name="Mets L."/>
            <person name="Mittag M."/>
            <person name="Mittelmeier T."/>
            <person name="Moroney J.V."/>
            <person name="Moseley J."/>
            <person name="Napoli C."/>
            <person name="Nedelcu A.M."/>
            <person name="Niyogi K."/>
            <person name="Novoselov S.V."/>
            <person name="Paulsen I.T."/>
            <person name="Pazour G."/>
            <person name="Purton S."/>
            <person name="Ral J.P."/>
            <person name="Riano-Pachon D.M."/>
            <person name="Riekhof W."/>
            <person name="Rymarquis L."/>
            <person name="Schroda M."/>
            <person name="Stern D."/>
            <person name="Umen J."/>
            <person name="Willows R."/>
            <person name="Wilson N."/>
            <person name="Zimmer S.L."/>
            <person name="Allmer J."/>
            <person name="Balk J."/>
            <person name="Bisova K."/>
            <person name="Chen C.J."/>
            <person name="Elias M."/>
            <person name="Gendler K."/>
            <person name="Hauser C."/>
            <person name="Lamb M.R."/>
            <person name="Ledford H."/>
            <person name="Long J.C."/>
            <person name="Minagawa J."/>
            <person name="Page M.D."/>
            <person name="Pan J."/>
            <person name="Pootakham W."/>
            <person name="Roje S."/>
            <person name="Rose A."/>
            <person name="Stahlberg E."/>
            <person name="Terauchi A.M."/>
            <person name="Yang P."/>
            <person name="Ball S."/>
            <person name="Bowler C."/>
            <person name="Dieckmann C.L."/>
            <person name="Gladyshev V.N."/>
            <person name="Green P."/>
            <person name="Jorgensen R."/>
            <person name="Mayfield S."/>
            <person name="Mueller-Roeber B."/>
            <person name="Rajamani S."/>
            <person name="Sayre R.T."/>
            <person name="Brokstein P."/>
            <person name="Dubchak I."/>
            <person name="Goodstein D."/>
            <person name="Hornick L."/>
            <person name="Huang Y.W."/>
            <person name="Jhaveri J."/>
            <person name="Luo Y."/>
            <person name="Martinez D."/>
            <person name="Ngau W.C."/>
            <person name="Otillar B."/>
            <person name="Poliakov A."/>
            <person name="Porter A."/>
            <person name="Szajkowski L."/>
            <person name="Werner G."/>
            <person name="Zhou K."/>
            <person name="Grigoriev I.V."/>
            <person name="Rokhsar D.S."/>
            <person name="Grossman A.R."/>
        </authorList>
    </citation>
    <scope>NUCLEOTIDE SEQUENCE [LARGE SCALE GENOMIC DNA]</scope>
    <source>
        <strain evidence="10">CC-503</strain>
    </source>
</reference>
<dbReference type="AlphaFoldDB" id="A0A2K3DWV1"/>
<dbReference type="OrthoDB" id="555876at2759"/>
<accession>A0A2K3DWV1</accession>
<dbReference type="EMBL" id="CM008964">
    <property type="protein sequence ID" value="PNW85007.1"/>
    <property type="molecule type" value="Genomic_DNA"/>
</dbReference>
<comment type="subcellular location">
    <subcellularLocation>
        <location evidence="1">Membrane</location>
        <topology evidence="1">Single-pass membrane protein</topology>
    </subcellularLocation>
</comment>
<sequence length="478" mass="50040">MCASQICGGPYASNVYRLDVLSPPPSPNPPSPPLPPTPPPGGQTGLYYGCFHDSDKRTMPVVLAWDKKDLTLEDCAALARAAGLRLYGVQFSWFCFGGNDLSLATSLGHSEECTRPCGGNSSQVCGGPYTNGVYIIHELYKVQVSDYMCGSVTTTYVNTVSDGDLAAYTKLAALAARTDTNSGPMWVEISAYAAAGTPLGALHGDSSSSVGAEYLVSNVDGLDIMAVRACCAGSSGWGNAAQTLQLQLSNGTILYVGSSTLCTSGQSWVPVPAGHWFAGIQTQSQPSPDNYVHRVAFLFAAPLLLPLPPAPPSPSPLPPLPPPSPPPLPPPLPPQADAGATFKLIRNSASELCLVAQPWPGAGLLTAPCNPSSLDQQFWLDADSDGSSYTLKLRANAGLTLAYFGGLDSPPPPSDRRVTVAQYVCESYQAAHLMAPYVPKQGLDQTFEFLDGNSAKHAAPPVSASTCFVPVLASHVAR</sequence>
<protein>
    <recommendedName>
        <fullName evidence="8">WSC domain-containing protein</fullName>
    </recommendedName>
</protein>
<dbReference type="KEGG" id="cre:CHLRE_03g167712v5"/>
<evidence type="ECO:0000256" key="6">
    <source>
        <dbReference type="ARBA" id="ARBA00023180"/>
    </source>
</evidence>
<evidence type="ECO:0000256" key="4">
    <source>
        <dbReference type="ARBA" id="ARBA00022989"/>
    </source>
</evidence>
<feature type="region of interest" description="Disordered" evidence="7">
    <location>
        <begin position="312"/>
        <end position="337"/>
    </location>
</feature>
<organism evidence="9 10">
    <name type="scientific">Chlamydomonas reinhardtii</name>
    <name type="common">Chlamydomonas smithii</name>
    <dbReference type="NCBI Taxonomy" id="3055"/>
    <lineage>
        <taxon>Eukaryota</taxon>
        <taxon>Viridiplantae</taxon>
        <taxon>Chlorophyta</taxon>
        <taxon>core chlorophytes</taxon>
        <taxon>Chlorophyceae</taxon>
        <taxon>CS clade</taxon>
        <taxon>Chlamydomonadales</taxon>
        <taxon>Chlamydomonadaceae</taxon>
        <taxon>Chlamydomonas</taxon>
    </lineage>
</organism>
<dbReference type="GeneID" id="5728994"/>
<proteinExistence type="predicted"/>
<evidence type="ECO:0000313" key="9">
    <source>
        <dbReference type="EMBL" id="PNW85007.1"/>
    </source>
</evidence>
<dbReference type="Pfam" id="PF01822">
    <property type="entry name" value="WSC"/>
    <property type="match status" value="1"/>
</dbReference>
<keyword evidence="5" id="KW-0472">Membrane</keyword>
<dbReference type="SUPFAM" id="SSF50370">
    <property type="entry name" value="Ricin B-like lectins"/>
    <property type="match status" value="1"/>
</dbReference>
<evidence type="ECO:0000256" key="2">
    <source>
        <dbReference type="ARBA" id="ARBA00022692"/>
    </source>
</evidence>
<dbReference type="PROSITE" id="PS51212">
    <property type="entry name" value="WSC"/>
    <property type="match status" value="1"/>
</dbReference>
<feature type="compositionally biased region" description="Pro residues" evidence="7">
    <location>
        <begin position="312"/>
        <end position="334"/>
    </location>
</feature>
<dbReference type="InterPro" id="IPR002889">
    <property type="entry name" value="WSC_carb-bd"/>
</dbReference>
<dbReference type="RefSeq" id="XP_042925950.1">
    <property type="nucleotide sequence ID" value="XM_043060821.1"/>
</dbReference>
<evidence type="ECO:0000256" key="5">
    <source>
        <dbReference type="ARBA" id="ARBA00023136"/>
    </source>
</evidence>
<dbReference type="InterPro" id="IPR051836">
    <property type="entry name" value="Kremen_rcpt"/>
</dbReference>
<dbReference type="Proteomes" id="UP000006906">
    <property type="component" value="Chromosome 3"/>
</dbReference>
<dbReference type="SMART" id="SM00321">
    <property type="entry name" value="WSC"/>
    <property type="match status" value="1"/>
</dbReference>
<keyword evidence="6" id="KW-0325">Glycoprotein</keyword>
<feature type="domain" description="WSC" evidence="8">
    <location>
        <begin position="44"/>
        <end position="137"/>
    </location>
</feature>
<keyword evidence="4" id="KW-1133">Transmembrane helix</keyword>
<dbReference type="GO" id="GO:0005886">
    <property type="term" value="C:plasma membrane"/>
    <property type="evidence" value="ECO:0000318"/>
    <property type="project" value="GO_Central"/>
</dbReference>
<dbReference type="PANTHER" id="PTHR24269">
    <property type="entry name" value="KREMEN PROTEIN"/>
    <property type="match status" value="1"/>
</dbReference>
<evidence type="ECO:0000256" key="1">
    <source>
        <dbReference type="ARBA" id="ARBA00004167"/>
    </source>
</evidence>
<keyword evidence="10" id="KW-1185">Reference proteome</keyword>